<reference evidence="2 3" key="1">
    <citation type="submission" date="2020-07" db="EMBL/GenBank/DDBJ databases">
        <title>Sequencing the genomes of 1000 actinobacteria strains.</title>
        <authorList>
            <person name="Klenk H.-P."/>
        </authorList>
    </citation>
    <scope>NUCLEOTIDE SEQUENCE [LARGE SCALE GENOMIC DNA]</scope>
    <source>
        <strain evidence="2 3">DSM 45927</strain>
    </source>
</reference>
<evidence type="ECO:0000313" key="2">
    <source>
        <dbReference type="EMBL" id="NYI96284.1"/>
    </source>
</evidence>
<dbReference type="AlphaFoldDB" id="A0A853BNF9"/>
<keyword evidence="3" id="KW-1185">Reference proteome</keyword>
<evidence type="ECO:0000313" key="3">
    <source>
        <dbReference type="Proteomes" id="UP000575985"/>
    </source>
</evidence>
<accession>A0A853BNF9</accession>
<feature type="region of interest" description="Disordered" evidence="1">
    <location>
        <begin position="1"/>
        <end position="32"/>
    </location>
</feature>
<evidence type="ECO:0000256" key="1">
    <source>
        <dbReference type="SAM" id="MobiDB-lite"/>
    </source>
</evidence>
<dbReference type="RefSeq" id="WP_179767676.1">
    <property type="nucleotide sequence ID" value="NZ_JACCFO010000001.1"/>
</dbReference>
<name>A0A853BNF9_9ACTN</name>
<organism evidence="2 3">
    <name type="scientific">Streptomonospora nanhaiensis</name>
    <dbReference type="NCBI Taxonomy" id="1323731"/>
    <lineage>
        <taxon>Bacteria</taxon>
        <taxon>Bacillati</taxon>
        <taxon>Actinomycetota</taxon>
        <taxon>Actinomycetes</taxon>
        <taxon>Streptosporangiales</taxon>
        <taxon>Nocardiopsidaceae</taxon>
        <taxon>Streptomonospora</taxon>
    </lineage>
</organism>
<sequence>MTGDRTPDSPRPGGHPASADDTGPGAHPAPLGARRSYALPLLGPAAYAAVAELTMQHTTDGWMISYDGDDSVRVRYQAVHLARSIILSAPSVGLLARLIATAEDAAAEGLPGIGREPDR</sequence>
<dbReference type="EMBL" id="JACCFO010000001">
    <property type="protein sequence ID" value="NYI96284.1"/>
    <property type="molecule type" value="Genomic_DNA"/>
</dbReference>
<protein>
    <submittedName>
        <fullName evidence="2">Uncharacterized protein</fullName>
    </submittedName>
</protein>
<proteinExistence type="predicted"/>
<dbReference type="Proteomes" id="UP000575985">
    <property type="component" value="Unassembled WGS sequence"/>
</dbReference>
<gene>
    <name evidence="2" type="ORF">HNR12_002561</name>
</gene>
<comment type="caution">
    <text evidence="2">The sequence shown here is derived from an EMBL/GenBank/DDBJ whole genome shotgun (WGS) entry which is preliminary data.</text>
</comment>